<name>A0A7Y0HVL8_9BIFI</name>
<dbReference type="AlphaFoldDB" id="A0A7Y0HVL8"/>
<sequence length="43" mass="4749">MLNKKSIIAAIRRGFECSGMNALVSAGYSESVVEAYEKIIENR</sequence>
<comment type="caution">
    <text evidence="1">The sequence shown here is derived from an EMBL/GenBank/DDBJ whole genome shotgun (WGS) entry which is preliminary data.</text>
</comment>
<organism evidence="1 2">
    <name type="scientific">Bifidobacterium erythrocebi</name>
    <dbReference type="NCBI Taxonomy" id="2675325"/>
    <lineage>
        <taxon>Bacteria</taxon>
        <taxon>Bacillati</taxon>
        <taxon>Actinomycetota</taxon>
        <taxon>Actinomycetes</taxon>
        <taxon>Bifidobacteriales</taxon>
        <taxon>Bifidobacteriaceae</taxon>
        <taxon>Bifidobacterium</taxon>
    </lineage>
</organism>
<gene>
    <name evidence="1" type="ORF">G1C98_1489</name>
</gene>
<dbReference type="RefSeq" id="WP_277347568.1">
    <property type="nucleotide sequence ID" value="NZ_JAAIIF010000013.1"/>
</dbReference>
<evidence type="ECO:0000313" key="2">
    <source>
        <dbReference type="Proteomes" id="UP000529710"/>
    </source>
</evidence>
<proteinExistence type="predicted"/>
<dbReference type="EMBL" id="JAAIIF010000013">
    <property type="protein sequence ID" value="NMM96753.1"/>
    <property type="molecule type" value="Genomic_DNA"/>
</dbReference>
<accession>A0A7Y0HVL8</accession>
<protein>
    <submittedName>
        <fullName evidence="1">Uncharacterized protein</fullName>
    </submittedName>
</protein>
<evidence type="ECO:0000313" key="1">
    <source>
        <dbReference type="EMBL" id="NMM96753.1"/>
    </source>
</evidence>
<keyword evidence="2" id="KW-1185">Reference proteome</keyword>
<reference evidence="1 2" key="1">
    <citation type="submission" date="2020-02" db="EMBL/GenBank/DDBJ databases">
        <title>Characterization of phylogenetic diversity of novel bifidobacterial species isolated in Czech ZOOs.</title>
        <authorList>
            <person name="Lugli G.A."/>
            <person name="Vera N.B."/>
            <person name="Ventura M."/>
        </authorList>
    </citation>
    <scope>NUCLEOTIDE SEQUENCE [LARGE SCALE GENOMIC DNA]</scope>
    <source>
        <strain evidence="1 2">DSM 109960</strain>
    </source>
</reference>
<dbReference type="Proteomes" id="UP000529710">
    <property type="component" value="Unassembled WGS sequence"/>
</dbReference>